<protein>
    <submittedName>
        <fullName evidence="2">VOC family protein</fullName>
    </submittedName>
</protein>
<name>A0A3N6LP18_9EURY</name>
<dbReference type="Pfam" id="PF00903">
    <property type="entry name" value="Glyoxalase"/>
    <property type="match status" value="1"/>
</dbReference>
<dbReference type="OrthoDB" id="37941at2157"/>
<proteinExistence type="predicted"/>
<dbReference type="Proteomes" id="UP000273828">
    <property type="component" value="Unassembled WGS sequence"/>
</dbReference>
<keyword evidence="3" id="KW-1185">Reference proteome</keyword>
<gene>
    <name evidence="2" type="ORF">EA462_14055</name>
</gene>
<sequence>MTDAASLPEGTRVGRTALLVESLEEPIEFYRDVVGLALLSAGETTATLGVDGTPLLVLNRDEEASPRTREQAGLFHTAFSVPSRASLGDALERIRDRWRLDGASDHHVSEALYVTDPEGNGVEIYCDRPAGRWPRTDDGRVRIGTVPLDLEDVAAESSGSARMPAGTTVGHVHLEVSSLEATRAFYVDTIGLCVQTDVGSAVFLAAGDYHHHLGVNAWNDRSSPAGGRGLAWFELVVPDEESLSTVRRRLERTAATVSGRSDGFEVLDPDEIAVRFRAEPSRSERRGLEL</sequence>
<organism evidence="2 3">
    <name type="scientific">Natrarchaeobius halalkaliphilus</name>
    <dbReference type="NCBI Taxonomy" id="1679091"/>
    <lineage>
        <taxon>Archaea</taxon>
        <taxon>Methanobacteriati</taxon>
        <taxon>Methanobacteriota</taxon>
        <taxon>Stenosarchaea group</taxon>
        <taxon>Halobacteria</taxon>
        <taxon>Halobacteriales</taxon>
        <taxon>Natrialbaceae</taxon>
        <taxon>Natrarchaeobius</taxon>
    </lineage>
</organism>
<dbReference type="InterPro" id="IPR037523">
    <property type="entry name" value="VOC_core"/>
</dbReference>
<dbReference type="InterPro" id="IPR029068">
    <property type="entry name" value="Glyas_Bleomycin-R_OHBP_Dase"/>
</dbReference>
<dbReference type="AlphaFoldDB" id="A0A3N6LP18"/>
<dbReference type="RefSeq" id="WP_124179175.1">
    <property type="nucleotide sequence ID" value="NZ_REFY01000005.1"/>
</dbReference>
<evidence type="ECO:0000259" key="1">
    <source>
        <dbReference type="PROSITE" id="PS51819"/>
    </source>
</evidence>
<reference evidence="2 3" key="1">
    <citation type="submission" date="2018-10" db="EMBL/GenBank/DDBJ databases">
        <title>Natrarchaeobius chitinivorans gen. nov., sp. nov., and Natrarchaeobius haloalkaliphilus sp. nov., alkaliphilic, chitin-utilizing haloarchaea from hypersaline alkaline lakes.</title>
        <authorList>
            <person name="Sorokin D.Y."/>
            <person name="Elcheninov A.G."/>
            <person name="Kostrikina N.A."/>
            <person name="Bale N.J."/>
            <person name="Sinninghe Damste J.S."/>
            <person name="Khijniak T.V."/>
            <person name="Kublanov I.V."/>
            <person name="Toshchakov S.V."/>
        </authorList>
    </citation>
    <scope>NUCLEOTIDE SEQUENCE [LARGE SCALE GENOMIC DNA]</scope>
    <source>
        <strain evidence="2 3">AArcht-Sl</strain>
    </source>
</reference>
<accession>A0A3N6LP18</accession>
<feature type="domain" description="VOC" evidence="1">
    <location>
        <begin position="12"/>
        <end position="127"/>
    </location>
</feature>
<dbReference type="InterPro" id="IPR004360">
    <property type="entry name" value="Glyas_Fos-R_dOase_dom"/>
</dbReference>
<dbReference type="SUPFAM" id="SSF54593">
    <property type="entry name" value="Glyoxalase/Bleomycin resistance protein/Dihydroxybiphenyl dioxygenase"/>
    <property type="match status" value="2"/>
</dbReference>
<comment type="caution">
    <text evidence="2">The sequence shown here is derived from an EMBL/GenBank/DDBJ whole genome shotgun (WGS) entry which is preliminary data.</text>
</comment>
<dbReference type="PROSITE" id="PS51819">
    <property type="entry name" value="VOC"/>
    <property type="match status" value="1"/>
</dbReference>
<dbReference type="PANTHER" id="PTHR43279:SF1">
    <property type="entry name" value="CATECHOL-2,3-DIOXYGENASE"/>
    <property type="match status" value="1"/>
</dbReference>
<evidence type="ECO:0000313" key="2">
    <source>
        <dbReference type="EMBL" id="RQG87977.1"/>
    </source>
</evidence>
<dbReference type="EMBL" id="REFY01000005">
    <property type="protein sequence ID" value="RQG87977.1"/>
    <property type="molecule type" value="Genomic_DNA"/>
</dbReference>
<dbReference type="PANTHER" id="PTHR43279">
    <property type="entry name" value="CATECHOL-2,3-DIOXYGENASE"/>
    <property type="match status" value="1"/>
</dbReference>
<evidence type="ECO:0000313" key="3">
    <source>
        <dbReference type="Proteomes" id="UP000273828"/>
    </source>
</evidence>
<dbReference type="Gene3D" id="3.10.180.10">
    <property type="entry name" value="2,3-Dihydroxybiphenyl 1,2-Dioxygenase, domain 1"/>
    <property type="match status" value="2"/>
</dbReference>